<dbReference type="PANTHER" id="PTHR21301:SF10">
    <property type="entry name" value="REVERSE TRANSCRIPTASE DOMAIN-CONTAINING PROTEIN"/>
    <property type="match status" value="1"/>
</dbReference>
<dbReference type="AlphaFoldDB" id="A0A821VJA8"/>
<reference evidence="2" key="1">
    <citation type="submission" date="2021-02" db="EMBL/GenBank/DDBJ databases">
        <authorList>
            <person name="Nowell W R."/>
        </authorList>
    </citation>
    <scope>NUCLEOTIDE SEQUENCE</scope>
</reference>
<organism evidence="2 3">
    <name type="scientific">Rotaria socialis</name>
    <dbReference type="NCBI Taxonomy" id="392032"/>
    <lineage>
        <taxon>Eukaryota</taxon>
        <taxon>Metazoa</taxon>
        <taxon>Spiralia</taxon>
        <taxon>Gnathifera</taxon>
        <taxon>Rotifera</taxon>
        <taxon>Eurotatoria</taxon>
        <taxon>Bdelloidea</taxon>
        <taxon>Philodinida</taxon>
        <taxon>Philodinidae</taxon>
        <taxon>Rotaria</taxon>
    </lineage>
</organism>
<dbReference type="Pfam" id="PF26215">
    <property type="entry name" value="HTH_animal"/>
    <property type="match status" value="1"/>
</dbReference>
<protein>
    <recommendedName>
        <fullName evidence="1">Helix-turn-helix domain-containing protein</fullName>
    </recommendedName>
</protein>
<comment type="caution">
    <text evidence="2">The sequence shown here is derived from an EMBL/GenBank/DDBJ whole genome shotgun (WGS) entry which is preliminary data.</text>
</comment>
<evidence type="ECO:0000313" key="2">
    <source>
        <dbReference type="EMBL" id="CAF4907578.1"/>
    </source>
</evidence>
<dbReference type="PANTHER" id="PTHR21301">
    <property type="entry name" value="REVERSE TRANSCRIPTASE"/>
    <property type="match status" value="1"/>
</dbReference>
<dbReference type="EMBL" id="CAJOBR010013190">
    <property type="protein sequence ID" value="CAF4907578.1"/>
    <property type="molecule type" value="Genomic_DNA"/>
</dbReference>
<name>A0A821VJA8_9BILA</name>
<feature type="non-terminal residue" evidence="2">
    <location>
        <position position="1"/>
    </location>
</feature>
<feature type="domain" description="Helix-turn-helix" evidence="1">
    <location>
        <begin position="287"/>
        <end position="342"/>
    </location>
</feature>
<sequence>MGKSKKVHTFVHTEGKVAEYRRDTNAYEELSYNPLEELITHVTSALNELKEKKQLSAYRYNLLVPNSNTVKQSYLYFNPKAHKEGTPLRPIMNTIGAVTRAISELLDELIRPIYYEHTKDNTIVDSVNLIKRLEAYADDGRLQPTTLFGTFDITNLFTMLPQDESIKILGIFLRKYVGEYIKGISVTTIQKLAEIVVKQNAFVCNNKFYKQIIGGAMGSPFTLTLANIFMWHWEQRWIRRQDANQWHPNIKLQAHIDTSVPFLDVLVSNYQGALHTAVYHKPSAEPYVVPFLSDHPRHTFPNIIQTALVRAIRYSSMFATFTDEQISIELIYPPAYIDKQFRKFFAEHVSNTSLLPTLHDETEFHQLRIGIQRARTSVRKFGANGSGFG</sequence>
<evidence type="ECO:0000259" key="1">
    <source>
        <dbReference type="Pfam" id="PF26215"/>
    </source>
</evidence>
<proteinExistence type="predicted"/>
<dbReference type="InterPro" id="IPR058912">
    <property type="entry name" value="HTH_animal"/>
</dbReference>
<gene>
    <name evidence="2" type="ORF">QYT958_LOCUS31016</name>
</gene>
<dbReference type="Proteomes" id="UP000663848">
    <property type="component" value="Unassembled WGS sequence"/>
</dbReference>
<evidence type="ECO:0000313" key="3">
    <source>
        <dbReference type="Proteomes" id="UP000663848"/>
    </source>
</evidence>
<accession>A0A821VJA8</accession>